<dbReference type="InterPro" id="IPR051907">
    <property type="entry name" value="DoxX-like_oxidoreductase"/>
</dbReference>
<dbReference type="Proteomes" id="UP000539372">
    <property type="component" value="Unassembled WGS sequence"/>
</dbReference>
<proteinExistence type="inferred from homology"/>
<evidence type="ECO:0000256" key="3">
    <source>
        <dbReference type="ARBA" id="ARBA00022475"/>
    </source>
</evidence>
<keyword evidence="9" id="KW-1185">Reference proteome</keyword>
<evidence type="ECO:0000256" key="5">
    <source>
        <dbReference type="ARBA" id="ARBA00022989"/>
    </source>
</evidence>
<dbReference type="RefSeq" id="WP_169627074.1">
    <property type="nucleotide sequence ID" value="NZ_JABBNT010000008.1"/>
</dbReference>
<dbReference type="GO" id="GO:0005886">
    <property type="term" value="C:plasma membrane"/>
    <property type="evidence" value="ECO:0007669"/>
    <property type="project" value="UniProtKB-SubCell"/>
</dbReference>
<comment type="similarity">
    <text evidence="2">Belongs to the DoxX family.</text>
</comment>
<name>A0A7Y0E5B4_9PROT</name>
<feature type="transmembrane region" description="Helical" evidence="7">
    <location>
        <begin position="98"/>
        <end position="120"/>
    </location>
</feature>
<keyword evidence="3" id="KW-1003">Cell membrane</keyword>
<dbReference type="PANTHER" id="PTHR33452:SF1">
    <property type="entry name" value="INNER MEMBRANE PROTEIN YPHA-RELATED"/>
    <property type="match status" value="1"/>
</dbReference>
<keyword evidence="4 7" id="KW-0812">Transmembrane</keyword>
<keyword evidence="5 7" id="KW-1133">Transmembrane helix</keyword>
<gene>
    <name evidence="8" type="ORF">HH303_19480</name>
</gene>
<dbReference type="Pfam" id="PF07681">
    <property type="entry name" value="DoxX"/>
    <property type="match status" value="1"/>
</dbReference>
<feature type="transmembrane region" description="Helical" evidence="7">
    <location>
        <begin position="126"/>
        <end position="144"/>
    </location>
</feature>
<evidence type="ECO:0000256" key="2">
    <source>
        <dbReference type="ARBA" id="ARBA00006679"/>
    </source>
</evidence>
<evidence type="ECO:0000256" key="7">
    <source>
        <dbReference type="SAM" id="Phobius"/>
    </source>
</evidence>
<evidence type="ECO:0000256" key="1">
    <source>
        <dbReference type="ARBA" id="ARBA00004651"/>
    </source>
</evidence>
<evidence type="ECO:0000256" key="6">
    <source>
        <dbReference type="ARBA" id="ARBA00023136"/>
    </source>
</evidence>
<comment type="subcellular location">
    <subcellularLocation>
        <location evidence="1">Cell membrane</location>
        <topology evidence="1">Multi-pass membrane protein</topology>
    </subcellularLocation>
</comment>
<dbReference type="AlphaFoldDB" id="A0A7Y0E5B4"/>
<sequence length="168" mass="18146">MNAALVSNLEKLRGLCSSFPESLIALLARFSLAATFWLSGQTKITGFAVNIIDGRYEFGWPSLGPSTVFLFEEEYKLPLIPAEPAAYMAATAEHVLPILLLVGLATRASALGLLGMTLVIQVFVYPGAYAVHGTWAALLLYLIARGPGALSLDRLVWPRLSTRLGEKP</sequence>
<accession>A0A7Y0E5B4</accession>
<reference evidence="8 9" key="1">
    <citation type="submission" date="2020-04" db="EMBL/GenBank/DDBJ databases">
        <title>Rhodospirillaceae bacterium KN72 isolated from deep sea.</title>
        <authorList>
            <person name="Zhang D.-C."/>
        </authorList>
    </citation>
    <scope>NUCLEOTIDE SEQUENCE [LARGE SCALE GENOMIC DNA]</scope>
    <source>
        <strain evidence="8 9">KN72</strain>
    </source>
</reference>
<organism evidence="8 9">
    <name type="scientific">Pacificispira spongiicola</name>
    <dbReference type="NCBI Taxonomy" id="2729598"/>
    <lineage>
        <taxon>Bacteria</taxon>
        <taxon>Pseudomonadati</taxon>
        <taxon>Pseudomonadota</taxon>
        <taxon>Alphaproteobacteria</taxon>
        <taxon>Rhodospirillales</taxon>
        <taxon>Rhodospirillaceae</taxon>
        <taxon>Pacificispira</taxon>
    </lineage>
</organism>
<comment type="caution">
    <text evidence="8">The sequence shown here is derived from an EMBL/GenBank/DDBJ whole genome shotgun (WGS) entry which is preliminary data.</text>
</comment>
<evidence type="ECO:0000256" key="4">
    <source>
        <dbReference type="ARBA" id="ARBA00022692"/>
    </source>
</evidence>
<keyword evidence="6 7" id="KW-0472">Membrane</keyword>
<dbReference type="InterPro" id="IPR032808">
    <property type="entry name" value="DoxX"/>
</dbReference>
<evidence type="ECO:0000313" key="9">
    <source>
        <dbReference type="Proteomes" id="UP000539372"/>
    </source>
</evidence>
<dbReference type="EMBL" id="JABBNT010000008">
    <property type="protein sequence ID" value="NMM46681.1"/>
    <property type="molecule type" value="Genomic_DNA"/>
</dbReference>
<evidence type="ECO:0000313" key="8">
    <source>
        <dbReference type="EMBL" id="NMM46681.1"/>
    </source>
</evidence>
<dbReference type="PANTHER" id="PTHR33452">
    <property type="entry name" value="OXIDOREDUCTASE CATD-RELATED"/>
    <property type="match status" value="1"/>
</dbReference>
<protein>
    <submittedName>
        <fullName evidence="8">DoxX family protein</fullName>
    </submittedName>
</protein>